<feature type="domain" description="Zinc finger DksA/TraR C4-type" evidence="6">
    <location>
        <begin position="94"/>
        <end position="121"/>
    </location>
</feature>
<feature type="domain" description="DnaK suppressor protein DksA N-terminal" evidence="7">
    <location>
        <begin position="21"/>
        <end position="90"/>
    </location>
</feature>
<dbReference type="PATRIC" id="fig|1229521.3.peg.2866"/>
<dbReference type="InterPro" id="IPR037187">
    <property type="entry name" value="DnaK_N"/>
</dbReference>
<dbReference type="PANTHER" id="PTHR33823:SF2">
    <property type="entry name" value="RNA POLYMERASE-BINDING TRANSCRIPTION FACTOR DKSA"/>
    <property type="match status" value="1"/>
</dbReference>
<organism evidence="8 9">
    <name type="scientific">Nitrincola nitratireducens</name>
    <dbReference type="NCBI Taxonomy" id="1229521"/>
    <lineage>
        <taxon>Bacteria</taxon>
        <taxon>Pseudomonadati</taxon>
        <taxon>Pseudomonadota</taxon>
        <taxon>Gammaproteobacteria</taxon>
        <taxon>Oceanospirillales</taxon>
        <taxon>Oceanospirillaceae</taxon>
        <taxon>Nitrincola</taxon>
    </lineage>
</organism>
<dbReference type="InterPro" id="IPR012784">
    <property type="entry name" value="DksA_RNA_pol-bd"/>
</dbReference>
<name>W9UZY9_9GAMM</name>
<evidence type="ECO:0000256" key="1">
    <source>
        <dbReference type="ARBA" id="ARBA00022723"/>
    </source>
</evidence>
<reference evidence="8 9" key="2">
    <citation type="journal article" date="2015" name="Syst. Appl. Microbiol.">
        <title>Nitrincola nitratireducens sp. nov. isolated from a haloalkaline crater lake.</title>
        <authorList>
            <person name="Singh A."/>
            <person name="Vaidya B."/>
            <person name="Tanuku N.R."/>
            <person name="Pinnaka A.K."/>
        </authorList>
    </citation>
    <scope>NUCLEOTIDE SEQUENCE [LARGE SCALE GENOMIC DNA]</scope>
    <source>
        <strain evidence="8 9">AK23</strain>
    </source>
</reference>
<accession>W9UZY9</accession>
<reference evidence="9" key="1">
    <citation type="submission" date="2012-11" db="EMBL/GenBank/DDBJ databases">
        <authorList>
            <person name="Singh A."/>
            <person name="Pinnaka A.K."/>
            <person name="Vaidya B."/>
        </authorList>
    </citation>
    <scope>NUCLEOTIDE SEQUENCE [LARGE SCALE GENOMIC DNA]</scope>
    <source>
        <strain evidence="9">AK23</strain>
    </source>
</reference>
<dbReference type="OrthoDB" id="9803742at2"/>
<dbReference type="PROSITE" id="PS51128">
    <property type="entry name" value="ZF_DKSA_2"/>
    <property type="match status" value="1"/>
</dbReference>
<sequence>MTITKEQLLQASESAYMNDEQLNFFKALLEEIKFQTLEDIEASKNELSHPPEMNDEGDRAAYEEESSIRLRTLDRDRKLIPKIDAALKRINDKTYGYCLESGEPIGIPRLLTRPTAELCIEIKTLAEMKDRNYSK</sequence>
<evidence type="ECO:0000256" key="3">
    <source>
        <dbReference type="ARBA" id="ARBA00022833"/>
    </source>
</evidence>
<dbReference type="PANTHER" id="PTHR33823">
    <property type="entry name" value="RNA POLYMERASE-BINDING TRANSCRIPTION FACTOR DKSA-RELATED"/>
    <property type="match status" value="1"/>
</dbReference>
<dbReference type="Gene3D" id="1.20.120.910">
    <property type="entry name" value="DksA, coiled-coil domain"/>
    <property type="match status" value="1"/>
</dbReference>
<dbReference type="RefSeq" id="WP_036512339.1">
    <property type="nucleotide sequence ID" value="NZ_AONB01000015.1"/>
</dbReference>
<evidence type="ECO:0000256" key="2">
    <source>
        <dbReference type="ARBA" id="ARBA00022771"/>
    </source>
</evidence>
<proteinExistence type="predicted"/>
<evidence type="ECO:0000259" key="6">
    <source>
        <dbReference type="Pfam" id="PF01258"/>
    </source>
</evidence>
<evidence type="ECO:0000313" key="9">
    <source>
        <dbReference type="Proteomes" id="UP000019464"/>
    </source>
</evidence>
<dbReference type="Pfam" id="PF01258">
    <property type="entry name" value="zf-dskA_traR"/>
    <property type="match status" value="1"/>
</dbReference>
<dbReference type="GO" id="GO:0008270">
    <property type="term" value="F:zinc ion binding"/>
    <property type="evidence" value="ECO:0007669"/>
    <property type="project" value="UniProtKB-KW"/>
</dbReference>
<dbReference type="NCBIfam" id="TIGR02420">
    <property type="entry name" value="dksA"/>
    <property type="match status" value="1"/>
</dbReference>
<dbReference type="EMBL" id="AONB01000015">
    <property type="protein sequence ID" value="EXJ10276.1"/>
    <property type="molecule type" value="Genomic_DNA"/>
</dbReference>
<dbReference type="InterPro" id="IPR048489">
    <property type="entry name" value="DksA_N"/>
</dbReference>
<feature type="region of interest" description="Disordered" evidence="5">
    <location>
        <begin position="43"/>
        <end position="64"/>
    </location>
</feature>
<dbReference type="STRING" id="1229521.D791_02834"/>
<protein>
    <submittedName>
        <fullName evidence="8">DnaK suppressor protein</fullName>
    </submittedName>
</protein>
<feature type="zinc finger region" description="dksA C4-type" evidence="4">
    <location>
        <begin position="98"/>
        <end position="122"/>
    </location>
</feature>
<dbReference type="AlphaFoldDB" id="W9UZY9"/>
<evidence type="ECO:0000256" key="5">
    <source>
        <dbReference type="SAM" id="MobiDB-lite"/>
    </source>
</evidence>
<comment type="caution">
    <text evidence="8">The sequence shown here is derived from an EMBL/GenBank/DDBJ whole genome shotgun (WGS) entry which is preliminary data.</text>
</comment>
<keyword evidence="2" id="KW-0863">Zinc-finger</keyword>
<evidence type="ECO:0000256" key="4">
    <source>
        <dbReference type="PROSITE-ProRule" id="PRU00510"/>
    </source>
</evidence>
<dbReference type="Proteomes" id="UP000019464">
    <property type="component" value="Unassembled WGS sequence"/>
</dbReference>
<gene>
    <name evidence="8" type="primary">dksA_1</name>
    <name evidence="8" type="ORF">D791_02834</name>
</gene>
<keyword evidence="1" id="KW-0479">Metal-binding</keyword>
<evidence type="ECO:0000259" key="7">
    <source>
        <dbReference type="Pfam" id="PF21157"/>
    </source>
</evidence>
<dbReference type="InterPro" id="IPR000962">
    <property type="entry name" value="Znf_DskA_TraR"/>
</dbReference>
<dbReference type="Pfam" id="PF21157">
    <property type="entry name" value="DksA_N"/>
    <property type="match status" value="1"/>
</dbReference>
<dbReference type="SUPFAM" id="SSF109635">
    <property type="entry name" value="DnaK suppressor protein DksA, alpha-hairpin domain"/>
    <property type="match status" value="1"/>
</dbReference>
<keyword evidence="3" id="KW-0862">Zinc</keyword>
<keyword evidence="9" id="KW-1185">Reference proteome</keyword>
<dbReference type="SUPFAM" id="SSF57716">
    <property type="entry name" value="Glucocorticoid receptor-like (DNA-binding domain)"/>
    <property type="match status" value="1"/>
</dbReference>
<evidence type="ECO:0000313" key="8">
    <source>
        <dbReference type="EMBL" id="EXJ10276.1"/>
    </source>
</evidence>